<name>A0A7W8HCQ9_9FIRM</name>
<dbReference type="EMBL" id="JACHFW010000016">
    <property type="protein sequence ID" value="MBB5265924.1"/>
    <property type="molecule type" value="Genomic_DNA"/>
</dbReference>
<protein>
    <submittedName>
        <fullName evidence="1">Fatty acid-binding protein DegV</fullName>
    </submittedName>
</protein>
<dbReference type="PROSITE" id="PS51482">
    <property type="entry name" value="DEGV"/>
    <property type="match status" value="1"/>
</dbReference>
<reference evidence="1 2" key="1">
    <citation type="submission" date="2020-08" db="EMBL/GenBank/DDBJ databases">
        <title>Genomic Encyclopedia of Type Strains, Phase IV (KMG-IV): sequencing the most valuable type-strain genomes for metagenomic binning, comparative biology and taxonomic classification.</title>
        <authorList>
            <person name="Goeker M."/>
        </authorList>
    </citation>
    <scope>NUCLEOTIDE SEQUENCE [LARGE SCALE GENOMIC DNA]</scope>
    <source>
        <strain evidence="1 2">DSM 106146</strain>
    </source>
</reference>
<comment type="caution">
    <text evidence="1">The sequence shown here is derived from an EMBL/GenBank/DDBJ whole genome shotgun (WGS) entry which is preliminary data.</text>
</comment>
<evidence type="ECO:0000313" key="2">
    <source>
        <dbReference type="Proteomes" id="UP000543642"/>
    </source>
</evidence>
<dbReference type="Pfam" id="PF02645">
    <property type="entry name" value="DegV"/>
    <property type="match status" value="1"/>
</dbReference>
<dbReference type="InterPro" id="IPR003797">
    <property type="entry name" value="DegV"/>
</dbReference>
<dbReference type="InterPro" id="IPR043168">
    <property type="entry name" value="DegV_C"/>
</dbReference>
<dbReference type="AlphaFoldDB" id="A0A7W8HCQ9"/>
<dbReference type="Gene3D" id="3.30.1180.10">
    <property type="match status" value="1"/>
</dbReference>
<proteinExistence type="predicted"/>
<organism evidence="1 2">
    <name type="scientific">Catenibacillus scindens</name>
    <dbReference type="NCBI Taxonomy" id="673271"/>
    <lineage>
        <taxon>Bacteria</taxon>
        <taxon>Bacillati</taxon>
        <taxon>Bacillota</taxon>
        <taxon>Clostridia</taxon>
        <taxon>Lachnospirales</taxon>
        <taxon>Lachnospiraceae</taxon>
        <taxon>Catenibacillus</taxon>
    </lineage>
</organism>
<dbReference type="Proteomes" id="UP000543642">
    <property type="component" value="Unassembled WGS sequence"/>
</dbReference>
<keyword evidence="2" id="KW-1185">Reference proteome</keyword>
<gene>
    <name evidence="1" type="ORF">HNP82_003075</name>
</gene>
<evidence type="ECO:0000313" key="1">
    <source>
        <dbReference type="EMBL" id="MBB5265924.1"/>
    </source>
</evidence>
<dbReference type="RefSeq" id="WP_183776108.1">
    <property type="nucleotide sequence ID" value="NZ_JACHFW010000016.1"/>
</dbReference>
<accession>A0A7W8HCQ9</accession>
<dbReference type="SUPFAM" id="SSF82549">
    <property type="entry name" value="DAK1/DegV-like"/>
    <property type="match status" value="1"/>
</dbReference>
<sequence length="111" mass="12736">MSILIKAGRNKEWGIYPEGLTRSRKKAFDRIIDLARNFFRDSGERADEYQFASGYGYDYDECVSFKNQLVASMQSYCCITDMEIYQIGATIGVHTGPHPLGMGFLKHFEYV</sequence>